<evidence type="ECO:0000256" key="1">
    <source>
        <dbReference type="ARBA" id="ARBA00004123"/>
    </source>
</evidence>
<keyword evidence="4" id="KW-0804">Transcription</keyword>
<keyword evidence="8" id="KW-1185">Reference proteome</keyword>
<dbReference type="InterPro" id="IPR044810">
    <property type="entry name" value="WRKY_plant"/>
</dbReference>
<comment type="caution">
    <text evidence="7">The sequence shown here is derived from an EMBL/GenBank/DDBJ whole genome shotgun (WGS) entry which is preliminary data.</text>
</comment>
<keyword evidence="5" id="KW-0539">Nucleus</keyword>
<dbReference type="SMART" id="SM00774">
    <property type="entry name" value="WRKY"/>
    <property type="match status" value="1"/>
</dbReference>
<dbReference type="Proteomes" id="UP001371456">
    <property type="component" value="Unassembled WGS sequence"/>
</dbReference>
<dbReference type="GO" id="GO:0043565">
    <property type="term" value="F:sequence-specific DNA binding"/>
    <property type="evidence" value="ECO:0007669"/>
    <property type="project" value="InterPro"/>
</dbReference>
<evidence type="ECO:0000256" key="5">
    <source>
        <dbReference type="ARBA" id="ARBA00023242"/>
    </source>
</evidence>
<dbReference type="GO" id="GO:0003700">
    <property type="term" value="F:DNA-binding transcription factor activity"/>
    <property type="evidence" value="ECO:0007669"/>
    <property type="project" value="InterPro"/>
</dbReference>
<comment type="subcellular location">
    <subcellularLocation>
        <location evidence="1">Nucleus</location>
    </subcellularLocation>
</comment>
<evidence type="ECO:0000256" key="4">
    <source>
        <dbReference type="ARBA" id="ARBA00023163"/>
    </source>
</evidence>
<name>A0AAN8T8K8_SOLBU</name>
<sequence length="450" mass="51372">MQRDTLDEELIRMREENKKLVTMLTNLCENYNSLQTHLIVLLQKYSTHNEEDNSNLLLSRKRKAEEECCVNNFEEASPKRPREITTNVSTVCVKTNRSDQTSVQRSIEDPSILVAVYEGEHNHPHPSQAEITVPLINQDVTTNPTFSNKFMEDIDTNSLQQHLVQQMASSLTSSPTFTAAIQWIQVWETIVFLLTLAQTSLCTTPIQVRSNLIFMQRETLGEELIRMRKENKKLVAMLTKLCENYNSLQTHLIELLQKYSTHNEEDNSNLLLSRKRKAEEECCVNNFDEASPKRPREITTNVSTVCVKTNRSDQTSVVKDGYNWRKYGQKVTSDNPYPKAYYKCSFAPTCPVKKKVQKSIEDPSILVAVYEGEHNHPHPSQAEITVPLINQDVTTNPTFSNKFMEDVDTNSLQQHLVQQMASSLTSSPTFTAAVAAVISGKIFEYDLPFK</sequence>
<evidence type="ECO:0000313" key="8">
    <source>
        <dbReference type="Proteomes" id="UP001371456"/>
    </source>
</evidence>
<dbReference type="SUPFAM" id="SSF118290">
    <property type="entry name" value="WRKY DNA-binding domain"/>
    <property type="match status" value="1"/>
</dbReference>
<dbReference type="PANTHER" id="PTHR31429:SF76">
    <property type="entry name" value="WRKY FAMILY TRANSCRIPTION FACTOR-RELATED"/>
    <property type="match status" value="1"/>
</dbReference>
<proteinExistence type="predicted"/>
<evidence type="ECO:0000259" key="6">
    <source>
        <dbReference type="PROSITE" id="PS50811"/>
    </source>
</evidence>
<accession>A0AAN8T8K8</accession>
<keyword evidence="2" id="KW-0805">Transcription regulation</keyword>
<dbReference type="AlphaFoldDB" id="A0AAN8T8K8"/>
<dbReference type="InterPro" id="IPR003657">
    <property type="entry name" value="WRKY_dom"/>
</dbReference>
<evidence type="ECO:0000256" key="3">
    <source>
        <dbReference type="ARBA" id="ARBA00023125"/>
    </source>
</evidence>
<dbReference type="PROSITE" id="PS50811">
    <property type="entry name" value="WRKY"/>
    <property type="match status" value="2"/>
</dbReference>
<feature type="domain" description="WRKY" evidence="6">
    <location>
        <begin position="313"/>
        <end position="379"/>
    </location>
</feature>
<reference evidence="7 8" key="1">
    <citation type="submission" date="2024-02" db="EMBL/GenBank/DDBJ databases">
        <title>de novo genome assembly of Solanum bulbocastanum strain 11H21.</title>
        <authorList>
            <person name="Hosaka A.J."/>
        </authorList>
    </citation>
    <scope>NUCLEOTIDE SEQUENCE [LARGE SCALE GENOMIC DNA]</scope>
    <source>
        <tissue evidence="7">Young leaves</tissue>
    </source>
</reference>
<dbReference type="Gene3D" id="2.20.25.80">
    <property type="entry name" value="WRKY domain"/>
    <property type="match status" value="2"/>
</dbReference>
<evidence type="ECO:0000313" key="7">
    <source>
        <dbReference type="EMBL" id="KAK6782550.1"/>
    </source>
</evidence>
<dbReference type="InterPro" id="IPR036576">
    <property type="entry name" value="WRKY_dom_sf"/>
</dbReference>
<dbReference type="EMBL" id="JBANQN010000008">
    <property type="protein sequence ID" value="KAK6782550.1"/>
    <property type="molecule type" value="Genomic_DNA"/>
</dbReference>
<dbReference type="GO" id="GO:0005634">
    <property type="term" value="C:nucleus"/>
    <property type="evidence" value="ECO:0007669"/>
    <property type="project" value="UniProtKB-SubCell"/>
</dbReference>
<dbReference type="PANTHER" id="PTHR31429">
    <property type="entry name" value="WRKY TRANSCRIPTION FACTOR 36-RELATED"/>
    <property type="match status" value="1"/>
</dbReference>
<dbReference type="Pfam" id="PF03106">
    <property type="entry name" value="WRKY"/>
    <property type="match status" value="1"/>
</dbReference>
<gene>
    <name evidence="7" type="ORF">RDI58_020346</name>
</gene>
<keyword evidence="3" id="KW-0238">DNA-binding</keyword>
<protein>
    <recommendedName>
        <fullName evidence="6">WRKY domain-containing protein</fullName>
    </recommendedName>
</protein>
<feature type="domain" description="WRKY" evidence="6">
    <location>
        <begin position="92"/>
        <end position="126"/>
    </location>
</feature>
<evidence type="ECO:0000256" key="2">
    <source>
        <dbReference type="ARBA" id="ARBA00023015"/>
    </source>
</evidence>
<organism evidence="7 8">
    <name type="scientific">Solanum bulbocastanum</name>
    <name type="common">Wild potato</name>
    <dbReference type="NCBI Taxonomy" id="147425"/>
    <lineage>
        <taxon>Eukaryota</taxon>
        <taxon>Viridiplantae</taxon>
        <taxon>Streptophyta</taxon>
        <taxon>Embryophyta</taxon>
        <taxon>Tracheophyta</taxon>
        <taxon>Spermatophyta</taxon>
        <taxon>Magnoliopsida</taxon>
        <taxon>eudicotyledons</taxon>
        <taxon>Gunneridae</taxon>
        <taxon>Pentapetalae</taxon>
        <taxon>asterids</taxon>
        <taxon>lamiids</taxon>
        <taxon>Solanales</taxon>
        <taxon>Solanaceae</taxon>
        <taxon>Solanoideae</taxon>
        <taxon>Solaneae</taxon>
        <taxon>Solanum</taxon>
    </lineage>
</organism>